<protein>
    <submittedName>
        <fullName evidence="2">Uncharacterized protein</fullName>
    </submittedName>
</protein>
<sequence>MLFSIMAFSLSITLLLIEFKNCFKKDKAARNRARELYGHSWKLCLGITISTGLLSAITIASFIGALISII</sequence>
<dbReference type="Proteomes" id="UP000233776">
    <property type="component" value="Chromosome I"/>
</dbReference>
<feature type="transmembrane region" description="Helical" evidence="1">
    <location>
        <begin position="43"/>
        <end position="69"/>
    </location>
</feature>
<proteinExistence type="predicted"/>
<keyword evidence="1" id="KW-0472">Membrane</keyword>
<accession>A0A2N8U2A2</accession>
<dbReference type="RefSeq" id="WP_013954776.1">
    <property type="nucleotide sequence ID" value="NZ_JBNXKV010000042.1"/>
</dbReference>
<evidence type="ECO:0000313" key="3">
    <source>
        <dbReference type="Proteomes" id="UP000233776"/>
    </source>
</evidence>
<dbReference type="STRING" id="28903.B0W43_02000"/>
<keyword evidence="1" id="KW-1133">Transmembrane helix</keyword>
<dbReference type="AlphaFoldDB" id="A0A2N8U2A2"/>
<feature type="transmembrane region" description="Helical" evidence="1">
    <location>
        <begin position="6"/>
        <end position="23"/>
    </location>
</feature>
<keyword evidence="1" id="KW-0812">Transmembrane</keyword>
<reference evidence="2 3" key="1">
    <citation type="submission" date="2016-06" db="EMBL/GenBank/DDBJ databases">
        <authorList>
            <person name="Kjaerup R.B."/>
            <person name="Dalgaard T.S."/>
            <person name="Juul-Madsen H.R."/>
        </authorList>
    </citation>
    <scope>NUCLEOTIDE SEQUENCE [LARGE SCALE GENOMIC DNA]</scope>
    <source>
        <strain evidence="2">JF4278</strain>
    </source>
</reference>
<organism evidence="2 3">
    <name type="scientific">Mycoplasmopsis bovis</name>
    <name type="common">Mycoplasma bovis</name>
    <dbReference type="NCBI Taxonomy" id="28903"/>
    <lineage>
        <taxon>Bacteria</taxon>
        <taxon>Bacillati</taxon>
        <taxon>Mycoplasmatota</taxon>
        <taxon>Mycoplasmoidales</taxon>
        <taxon>Metamycoplasmataceae</taxon>
        <taxon>Mycoplasmopsis</taxon>
    </lineage>
</organism>
<name>A0A2N8U2A2_MYCBV</name>
<dbReference type="EMBL" id="LT578453">
    <property type="protein sequence ID" value="SBO46130.1"/>
    <property type="molecule type" value="Genomic_DNA"/>
</dbReference>
<evidence type="ECO:0000256" key="1">
    <source>
        <dbReference type="SAM" id="Phobius"/>
    </source>
</evidence>
<gene>
    <name evidence="2" type="ORF">MBOVJF4278_00356</name>
</gene>
<evidence type="ECO:0000313" key="2">
    <source>
        <dbReference type="EMBL" id="SBO46130.1"/>
    </source>
</evidence>